<name>A0A1B1TAW5_9ARCH</name>
<dbReference type="EMBL" id="KP211832">
    <property type="protein sequence ID" value="ANV79436.1"/>
    <property type="molecule type" value="Genomic_DNA"/>
</dbReference>
<reference evidence="2" key="2">
    <citation type="journal article" date="2015" name="ISME J.">
        <title>A new class of marine Euryarchaeota group II from the Mediterranean deep chlorophyll maximum.</title>
        <authorList>
            <person name="Martin-Cuadrado A.B."/>
            <person name="Garcia-Heredia I."/>
            <person name="Molto A.G."/>
            <person name="Lopez-Ubeda R."/>
            <person name="Kimes N."/>
            <person name="Lopez-Garcia P."/>
            <person name="Moreira D."/>
            <person name="Rodriguez-Valera F."/>
        </authorList>
    </citation>
    <scope>NUCLEOTIDE SEQUENCE</scope>
</reference>
<keyword evidence="1" id="KW-0812">Transmembrane</keyword>
<dbReference type="AlphaFoldDB" id="A0A1B1TAW5"/>
<protein>
    <submittedName>
        <fullName evidence="2">Uncharacterized protein</fullName>
    </submittedName>
</protein>
<evidence type="ECO:0000313" key="2">
    <source>
        <dbReference type="EMBL" id="ANV79436.1"/>
    </source>
</evidence>
<accession>A0A1B1TAW5</accession>
<feature type="transmembrane region" description="Helical" evidence="1">
    <location>
        <begin position="7"/>
        <end position="25"/>
    </location>
</feature>
<keyword evidence="1" id="KW-0472">Membrane</keyword>
<sequence>MSGQIAKIGLIASMFSVVGSLYVYFVGDNESLGIFVGLWAPTLILASNEIEAWMEN</sequence>
<reference evidence="2" key="1">
    <citation type="submission" date="2014-11" db="EMBL/GenBank/DDBJ databases">
        <authorList>
            <person name="Zhu J."/>
            <person name="Qi W."/>
            <person name="Song R."/>
        </authorList>
    </citation>
    <scope>NUCLEOTIDE SEQUENCE</scope>
</reference>
<keyword evidence="1" id="KW-1133">Transmembrane helix</keyword>
<organism evidence="2">
    <name type="scientific">uncultured Poseidoniia archaeon</name>
    <dbReference type="NCBI Taxonomy" id="1697135"/>
    <lineage>
        <taxon>Archaea</taxon>
        <taxon>Methanobacteriati</taxon>
        <taxon>Thermoplasmatota</taxon>
        <taxon>Candidatus Poseidoniia</taxon>
        <taxon>environmental samples</taxon>
    </lineage>
</organism>
<evidence type="ECO:0000256" key="1">
    <source>
        <dbReference type="SAM" id="Phobius"/>
    </source>
</evidence>
<proteinExistence type="predicted"/>